<dbReference type="OrthoDB" id="10007859at2"/>
<dbReference type="RefSeq" id="WP_146157791.1">
    <property type="nucleotide sequence ID" value="NZ_PVNL01000063.1"/>
</dbReference>
<comment type="caution">
    <text evidence="2">The sequence shown here is derived from an EMBL/GenBank/DDBJ whole genome shotgun (WGS) entry which is preliminary data.</text>
</comment>
<proteinExistence type="predicted"/>
<gene>
    <name evidence="2" type="ORF">ENSA7_33690</name>
</gene>
<dbReference type="EMBL" id="PVNL01000063">
    <property type="protein sequence ID" value="PRQ06945.1"/>
    <property type="molecule type" value="Genomic_DNA"/>
</dbReference>
<name>A0A2S9YPC1_9BACT</name>
<evidence type="ECO:0000313" key="3">
    <source>
        <dbReference type="Proteomes" id="UP000238823"/>
    </source>
</evidence>
<feature type="signal peptide" evidence="1">
    <location>
        <begin position="1"/>
        <end position="20"/>
    </location>
</feature>
<evidence type="ECO:0000313" key="2">
    <source>
        <dbReference type="EMBL" id="PRQ06945.1"/>
    </source>
</evidence>
<dbReference type="AlphaFoldDB" id="A0A2S9YPC1"/>
<keyword evidence="1" id="KW-0732">Signal</keyword>
<feature type="chain" id="PRO_5015536926" description="CAP domain-containing protein" evidence="1">
    <location>
        <begin position="21"/>
        <end position="286"/>
    </location>
</feature>
<dbReference type="Proteomes" id="UP000238823">
    <property type="component" value="Unassembled WGS sequence"/>
</dbReference>
<protein>
    <recommendedName>
        <fullName evidence="4">CAP domain-containing protein</fullName>
    </recommendedName>
</protein>
<sequence>MKRMNKSLLVLLCMTTGSMAGCDDSNDVDSPAGEASLELVPPDEVGALPVVELAPEDVPLVARIDGEQEGMIEFLDVSEFSGDDEILVVAVGPEGGGVTHFIDEGSSPLEVYLAMAPSEAPPARLVENHSSLAAQGIVPTTPRELQMWRETNTGSDCVNGGGPGDVFQWWTDWHNGYGTNTGFQQFAVASTFAGGTKITVSNTTKRALEACAWDHRSELDNVYLQTLSGGVWWTLSSYTRPVSGDPWGVAIRSISPSGTLSARLVVTNYWNDTGTISWFAWGGAYS</sequence>
<dbReference type="PROSITE" id="PS51257">
    <property type="entry name" value="PROKAR_LIPOPROTEIN"/>
    <property type="match status" value="1"/>
</dbReference>
<evidence type="ECO:0008006" key="4">
    <source>
        <dbReference type="Google" id="ProtNLM"/>
    </source>
</evidence>
<reference evidence="2 3" key="1">
    <citation type="submission" date="2018-03" db="EMBL/GenBank/DDBJ databases">
        <title>Draft Genome Sequences of the Obligatory Marine Myxobacteria Enhygromyxa salina SWB007.</title>
        <authorList>
            <person name="Poehlein A."/>
            <person name="Moghaddam J.A."/>
            <person name="Harms H."/>
            <person name="Alanjari M."/>
            <person name="Koenig G.M."/>
            <person name="Daniel R."/>
            <person name="Schaeberle T.F."/>
        </authorList>
    </citation>
    <scope>NUCLEOTIDE SEQUENCE [LARGE SCALE GENOMIC DNA]</scope>
    <source>
        <strain evidence="2 3">SWB007</strain>
    </source>
</reference>
<organism evidence="2 3">
    <name type="scientific">Enhygromyxa salina</name>
    <dbReference type="NCBI Taxonomy" id="215803"/>
    <lineage>
        <taxon>Bacteria</taxon>
        <taxon>Pseudomonadati</taxon>
        <taxon>Myxococcota</taxon>
        <taxon>Polyangia</taxon>
        <taxon>Nannocystales</taxon>
        <taxon>Nannocystaceae</taxon>
        <taxon>Enhygromyxa</taxon>
    </lineage>
</organism>
<evidence type="ECO:0000256" key="1">
    <source>
        <dbReference type="SAM" id="SignalP"/>
    </source>
</evidence>
<accession>A0A2S9YPC1</accession>